<dbReference type="FunFam" id="3.20.20.100:FF:000002">
    <property type="entry name" value="2,5-diketo-D-gluconic acid reductase A"/>
    <property type="match status" value="1"/>
</dbReference>
<dbReference type="RefSeq" id="XP_018272687.1">
    <property type="nucleotide sequence ID" value="XM_018414145.1"/>
</dbReference>
<dbReference type="STRING" id="578459.A0A194S7D1"/>
<dbReference type="PANTHER" id="PTHR43827:SF13">
    <property type="entry name" value="ALDO_KETO REDUCTASE FAMILY PROTEIN"/>
    <property type="match status" value="1"/>
</dbReference>
<dbReference type="OMA" id="NYNFLVH"/>
<dbReference type="GO" id="GO:0016616">
    <property type="term" value="F:oxidoreductase activity, acting on the CH-OH group of donors, NAD or NADP as acceptor"/>
    <property type="evidence" value="ECO:0007669"/>
    <property type="project" value="UniProtKB-ARBA"/>
</dbReference>
<feature type="domain" description="NADP-dependent oxidoreductase" evidence="5">
    <location>
        <begin position="36"/>
        <end position="277"/>
    </location>
</feature>
<dbReference type="Pfam" id="PF00248">
    <property type="entry name" value="Aldo_ket_red"/>
    <property type="match status" value="1"/>
</dbReference>
<name>A0A194S7D1_RHOGW</name>
<dbReference type="EMBL" id="KQ474076">
    <property type="protein sequence ID" value="KPV76638.1"/>
    <property type="molecule type" value="Genomic_DNA"/>
</dbReference>
<reference evidence="6 7" key="1">
    <citation type="journal article" date="2015" name="Front. Microbiol.">
        <title>Genome sequence of the plant growth promoting endophytic yeast Rhodotorula graminis WP1.</title>
        <authorList>
            <person name="Firrincieli A."/>
            <person name="Otillar R."/>
            <person name="Salamov A."/>
            <person name="Schmutz J."/>
            <person name="Khan Z."/>
            <person name="Redman R.S."/>
            <person name="Fleck N.D."/>
            <person name="Lindquist E."/>
            <person name="Grigoriev I.V."/>
            <person name="Doty S.L."/>
        </authorList>
    </citation>
    <scope>NUCLEOTIDE SEQUENCE [LARGE SCALE GENOMIC DNA]</scope>
    <source>
        <strain evidence="6 7">WP1</strain>
    </source>
</reference>
<protein>
    <recommendedName>
        <fullName evidence="5">NADP-dependent oxidoreductase domain-containing protein</fullName>
    </recommendedName>
</protein>
<proteinExistence type="predicted"/>
<dbReference type="Proteomes" id="UP000053890">
    <property type="component" value="Unassembled WGS sequence"/>
</dbReference>
<dbReference type="InterPro" id="IPR036812">
    <property type="entry name" value="NAD(P)_OxRdtase_dom_sf"/>
</dbReference>
<feature type="binding site" evidence="3">
    <location>
        <position position="124"/>
    </location>
    <ligand>
        <name>substrate</name>
    </ligand>
</feature>
<dbReference type="PIRSF" id="PIRSF000097">
    <property type="entry name" value="AKR"/>
    <property type="match status" value="1"/>
</dbReference>
<dbReference type="SUPFAM" id="SSF51430">
    <property type="entry name" value="NAD(P)-linked oxidoreductase"/>
    <property type="match status" value="1"/>
</dbReference>
<dbReference type="InterPro" id="IPR020471">
    <property type="entry name" value="AKR"/>
</dbReference>
<feature type="site" description="Lowers pKa of active site Tyr" evidence="4">
    <location>
        <position position="89"/>
    </location>
</feature>
<dbReference type="InterPro" id="IPR018170">
    <property type="entry name" value="Aldo/ket_reductase_CS"/>
</dbReference>
<accession>A0A194S7D1</accession>
<dbReference type="InterPro" id="IPR023210">
    <property type="entry name" value="NADP_OxRdtase_dom"/>
</dbReference>
<sequence>MGAEHAVAQPFTLASQIPLRRGAQLPRLGFGVFQSSNAKASTIHALAMGYRHVDSARYYKNEDEVCAAVHKFKDGMPNEGNGAVWLTTKVQGQEHGTAATAKAVDESAAIAKRYGLTWDLFLLHDPTAGKQKRLEAWKVLLEKRDQGVFKSAGVSNFGVRHLEEIKEAGLELPEVNQIELHPFLQQKPIVEYCAKEGIVVEAYCPILRGQRFDDPTLEKLANKHGASVAQVLIRWSLQKGFVPLPKSDTPGRIQENCDLENFELDASDLGALDKLDEGFAVSWNPVDVE</sequence>
<dbReference type="PRINTS" id="PR00069">
    <property type="entry name" value="ALDKETRDTASE"/>
</dbReference>
<dbReference type="CDD" id="cd19071">
    <property type="entry name" value="AKR_AKR1-5-like"/>
    <property type="match status" value="1"/>
</dbReference>
<dbReference type="Gene3D" id="3.20.20.100">
    <property type="entry name" value="NADP-dependent oxidoreductase domain"/>
    <property type="match status" value="1"/>
</dbReference>
<organism evidence="6 7">
    <name type="scientific">Rhodotorula graminis (strain WP1)</name>
    <dbReference type="NCBI Taxonomy" id="578459"/>
    <lineage>
        <taxon>Eukaryota</taxon>
        <taxon>Fungi</taxon>
        <taxon>Dikarya</taxon>
        <taxon>Basidiomycota</taxon>
        <taxon>Pucciniomycotina</taxon>
        <taxon>Microbotryomycetes</taxon>
        <taxon>Sporidiobolales</taxon>
        <taxon>Sporidiobolaceae</taxon>
        <taxon>Rhodotorula</taxon>
    </lineage>
</organism>
<evidence type="ECO:0000259" key="5">
    <source>
        <dbReference type="Pfam" id="PF00248"/>
    </source>
</evidence>
<dbReference type="PROSITE" id="PS00063">
    <property type="entry name" value="ALDOKETO_REDUCTASE_3"/>
    <property type="match status" value="1"/>
</dbReference>
<dbReference type="PANTHER" id="PTHR43827">
    <property type="entry name" value="2,5-DIKETO-D-GLUCONIC ACID REDUCTASE"/>
    <property type="match status" value="1"/>
</dbReference>
<feature type="active site" description="Proton donor" evidence="2">
    <location>
        <position position="59"/>
    </location>
</feature>
<evidence type="ECO:0000256" key="4">
    <source>
        <dbReference type="PIRSR" id="PIRSR000097-3"/>
    </source>
</evidence>
<keyword evidence="1" id="KW-0560">Oxidoreductase</keyword>
<evidence type="ECO:0000256" key="1">
    <source>
        <dbReference type="ARBA" id="ARBA00023002"/>
    </source>
</evidence>
<evidence type="ECO:0000256" key="3">
    <source>
        <dbReference type="PIRSR" id="PIRSR000097-2"/>
    </source>
</evidence>
<dbReference type="AlphaFoldDB" id="A0A194S7D1"/>
<gene>
    <name evidence="6" type="ORF">RHOBADRAFT_42983</name>
</gene>
<dbReference type="OrthoDB" id="416253at2759"/>
<evidence type="ECO:0000313" key="6">
    <source>
        <dbReference type="EMBL" id="KPV76638.1"/>
    </source>
</evidence>
<keyword evidence="7" id="KW-1185">Reference proteome</keyword>
<dbReference type="GeneID" id="28974593"/>
<evidence type="ECO:0000256" key="2">
    <source>
        <dbReference type="PIRSR" id="PIRSR000097-1"/>
    </source>
</evidence>
<evidence type="ECO:0000313" key="7">
    <source>
        <dbReference type="Proteomes" id="UP000053890"/>
    </source>
</evidence>